<dbReference type="Proteomes" id="UP000606274">
    <property type="component" value="Unassembled WGS sequence"/>
</dbReference>
<dbReference type="InterPro" id="IPR040560">
    <property type="entry name" value="SYCP2_SLD"/>
</dbReference>
<dbReference type="Pfam" id="PF18584">
    <property type="entry name" value="SYCP2_SLD"/>
    <property type="match status" value="1"/>
</dbReference>
<feature type="region of interest" description="Disordered" evidence="6">
    <location>
        <begin position="405"/>
        <end position="433"/>
    </location>
</feature>
<evidence type="ECO:0000313" key="9">
    <source>
        <dbReference type="EMBL" id="KAF7691834.1"/>
    </source>
</evidence>
<evidence type="ECO:0000256" key="2">
    <source>
        <dbReference type="ARBA" id="ARBA00004286"/>
    </source>
</evidence>
<feature type="region of interest" description="Disordered" evidence="6">
    <location>
        <begin position="657"/>
        <end position="684"/>
    </location>
</feature>
<feature type="compositionally biased region" description="Polar residues" evidence="6">
    <location>
        <begin position="286"/>
        <end position="316"/>
    </location>
</feature>
<evidence type="ECO:0000259" key="8">
    <source>
        <dbReference type="Pfam" id="PF18584"/>
    </source>
</evidence>
<dbReference type="EMBL" id="JABFDY010000021">
    <property type="protein sequence ID" value="KAF7691834.1"/>
    <property type="molecule type" value="Genomic_DNA"/>
</dbReference>
<dbReference type="PANTHER" id="PTHR15607">
    <property type="entry name" value="SYNAPTONEMAL COMPLEX PROTEIN-RELATED"/>
    <property type="match status" value="1"/>
</dbReference>
<evidence type="ECO:0000259" key="7">
    <source>
        <dbReference type="Pfam" id="PF18581"/>
    </source>
</evidence>
<reference evidence="9" key="1">
    <citation type="submission" date="2020-08" db="EMBL/GenBank/DDBJ databases">
        <title>Chromosome-level assembly of Southern catfish (Silurus meridionalis) provides insights into visual adaptation to the nocturnal and benthic lifestyles.</title>
        <authorList>
            <person name="Zhang Y."/>
            <person name="Wang D."/>
            <person name="Peng Z."/>
        </authorList>
    </citation>
    <scope>NUCLEOTIDE SEQUENCE</scope>
    <source>
        <strain evidence="9">SWU-2019-XX</strain>
        <tissue evidence="9">Muscle</tissue>
    </source>
</reference>
<feature type="region of interest" description="Disordered" evidence="6">
    <location>
        <begin position="363"/>
        <end position="385"/>
    </location>
</feature>
<sequence length="684" mass="77092">MSISSKLEVAFATNNVTSVVLCKIKILEILILRFGAVVIDQDVHFNLRLEAIKTINTMLDSAPKETRKKICQSDHNALLEELAKVIIHVGDYEMQVAISEALCRMTPKKLRGELAGKWFSYRSFASSFTKIRVKEFETDCRIFLNELNSYFGSLSRVFSYPCITAFLDTTEMFKPDDELLQKFWIDFNIGTSCIGFYVNDPQESLWELIHLPIEAVSSYSLQECGDMKILSIHMLLPVHHGKISGKMVQVTFDCRHDIQTAVNKVFAGGDELQLIELRKHAVFTQEDSGIPNTPTEIKQPFTSPSITETTGSTQSVPGKLSSHIHRAFPAEETYSLIDDSDTEVTDAKAVVFSQSVSSNGSASSVKSFPSAKLTQRHKPQCDYTRKRTRMKSKFKVLPISSPSSSEEKLFKESTPIHKQKIKRSEGMSKSQNLDLSHQPIETIVNSRFQDKMCIGDSATKENPVGCIEEQTFEKEKSELPNKRPLTSVELDACCEDKEQLSFSTLKPRKLFISPSLESAKEAITQAMIEDDESEEELSTGIMNAFDSFKAHLREQFSSRYKKTETKSLRSLTDCQKTVSTLLKTVHDQRLIHLDCFQNAVLHQLGQLEQNCLSLKNIEKETVGFWHSLSDTVRAFCNKQQKRLESIELLGGSIQAHQRQAEGTEAMSSMSTAVPDAETEDKPRQ</sequence>
<dbReference type="GO" id="GO:0005634">
    <property type="term" value="C:nucleus"/>
    <property type="evidence" value="ECO:0007669"/>
    <property type="project" value="UniProtKB-SubCell"/>
</dbReference>
<proteinExistence type="inferred from homology"/>
<evidence type="ECO:0000256" key="6">
    <source>
        <dbReference type="SAM" id="MobiDB-lite"/>
    </source>
</evidence>
<evidence type="ECO:0008006" key="11">
    <source>
        <dbReference type="Google" id="ProtNLM"/>
    </source>
</evidence>
<keyword evidence="10" id="KW-1185">Reference proteome</keyword>
<evidence type="ECO:0000313" key="10">
    <source>
        <dbReference type="Proteomes" id="UP000606274"/>
    </source>
</evidence>
<dbReference type="PANTHER" id="PTHR15607:SF18">
    <property type="entry name" value="SYNAPTONEMAL COMPLEX PROTEIN 2-LIKE ISOFORM X1"/>
    <property type="match status" value="1"/>
</dbReference>
<keyword evidence="5" id="KW-0539">Nucleus</keyword>
<evidence type="ECO:0000256" key="4">
    <source>
        <dbReference type="ARBA" id="ARBA00022454"/>
    </source>
</evidence>
<comment type="similarity">
    <text evidence="3">Belongs to the SYCP2 family.</text>
</comment>
<evidence type="ECO:0000256" key="1">
    <source>
        <dbReference type="ARBA" id="ARBA00004123"/>
    </source>
</evidence>
<evidence type="ECO:0000256" key="3">
    <source>
        <dbReference type="ARBA" id="ARBA00007960"/>
    </source>
</evidence>
<feature type="domain" description="Synaptonemal complex protein 2 armadillo-repeat-like" evidence="7">
    <location>
        <begin position="22"/>
        <end position="66"/>
    </location>
</feature>
<dbReference type="AlphaFoldDB" id="A0A8T0AKI3"/>
<dbReference type="Pfam" id="PF18581">
    <property type="entry name" value="SYCP2_ARLD"/>
    <property type="match status" value="1"/>
</dbReference>
<feature type="compositionally biased region" description="Basic and acidic residues" evidence="6">
    <location>
        <begin position="405"/>
        <end position="415"/>
    </location>
</feature>
<dbReference type="InterPro" id="IPR041322">
    <property type="entry name" value="SYCP2_ARLD"/>
</dbReference>
<comment type="caution">
    <text evidence="9">The sequence shown here is derived from an EMBL/GenBank/DDBJ whole genome shotgun (WGS) entry which is preliminary data.</text>
</comment>
<gene>
    <name evidence="9" type="ORF">HF521_010801</name>
</gene>
<feature type="domain" description="Synaptonemal complex protein 2 Spt16M-like" evidence="8">
    <location>
        <begin position="157"/>
        <end position="266"/>
    </location>
</feature>
<keyword evidence="4" id="KW-0158">Chromosome</keyword>
<comment type="subcellular location">
    <subcellularLocation>
        <location evidence="2">Chromosome</location>
    </subcellularLocation>
    <subcellularLocation>
        <location evidence="1">Nucleus</location>
    </subcellularLocation>
</comment>
<evidence type="ECO:0000256" key="5">
    <source>
        <dbReference type="ARBA" id="ARBA00023242"/>
    </source>
</evidence>
<feature type="region of interest" description="Disordered" evidence="6">
    <location>
        <begin position="286"/>
        <end position="320"/>
    </location>
</feature>
<dbReference type="InterPro" id="IPR024835">
    <property type="entry name" value="SYCP2-like"/>
</dbReference>
<organism evidence="9 10">
    <name type="scientific">Silurus meridionalis</name>
    <name type="common">Southern catfish</name>
    <name type="synonym">Silurus soldatovi meridionalis</name>
    <dbReference type="NCBI Taxonomy" id="175797"/>
    <lineage>
        <taxon>Eukaryota</taxon>
        <taxon>Metazoa</taxon>
        <taxon>Chordata</taxon>
        <taxon>Craniata</taxon>
        <taxon>Vertebrata</taxon>
        <taxon>Euteleostomi</taxon>
        <taxon>Actinopterygii</taxon>
        <taxon>Neopterygii</taxon>
        <taxon>Teleostei</taxon>
        <taxon>Ostariophysi</taxon>
        <taxon>Siluriformes</taxon>
        <taxon>Siluridae</taxon>
        <taxon>Silurus</taxon>
    </lineage>
</organism>
<name>A0A8T0AKI3_SILME</name>
<dbReference type="GO" id="GO:0005694">
    <property type="term" value="C:chromosome"/>
    <property type="evidence" value="ECO:0007669"/>
    <property type="project" value="UniProtKB-SubCell"/>
</dbReference>
<accession>A0A8T0AKI3</accession>
<protein>
    <recommendedName>
        <fullName evidence="11">Synaptonemal complex protein 2-like</fullName>
    </recommendedName>
</protein>